<feature type="chain" id="PRO_5011775550" evidence="1">
    <location>
        <begin position="37"/>
        <end position="130"/>
    </location>
</feature>
<reference evidence="2 3" key="1">
    <citation type="submission" date="2016-10" db="EMBL/GenBank/DDBJ databases">
        <authorList>
            <person name="de Groot N.N."/>
        </authorList>
    </citation>
    <scope>NUCLEOTIDE SEQUENCE [LARGE SCALE GENOMIC DNA]</scope>
    <source>
        <strain evidence="2 3">CGMCC 1.10267</strain>
    </source>
</reference>
<feature type="signal peptide" evidence="1">
    <location>
        <begin position="1"/>
        <end position="36"/>
    </location>
</feature>
<keyword evidence="3" id="KW-1185">Reference proteome</keyword>
<dbReference type="Proteomes" id="UP000199495">
    <property type="component" value="Unassembled WGS sequence"/>
</dbReference>
<keyword evidence="1" id="KW-0732">Signal</keyword>
<gene>
    <name evidence="2" type="ORF">SAMN04487974_10213</name>
</gene>
<name>A0A1G7TBV5_9HYPH</name>
<evidence type="ECO:0000256" key="1">
    <source>
        <dbReference type="SAM" id="SignalP"/>
    </source>
</evidence>
<accession>A0A1G7TBV5</accession>
<protein>
    <submittedName>
        <fullName evidence="2">Uncharacterized protein</fullName>
    </submittedName>
</protein>
<evidence type="ECO:0000313" key="3">
    <source>
        <dbReference type="Proteomes" id="UP000199495"/>
    </source>
</evidence>
<sequence>MDLARTTIAGRLCGRAAMLFARCFAILLLFVAPAHATMQQIACEHLPTAYEQAYDGAKAAKLILRGQVDKTAYPLADLDRDDDAMIVSESVTVARATGPVETIATPAPHFSHTLDTLALKRAPPFDTAHF</sequence>
<dbReference type="AlphaFoldDB" id="A0A1G7TBV5"/>
<proteinExistence type="predicted"/>
<dbReference type="EMBL" id="FNCS01000002">
    <property type="protein sequence ID" value="SDG32715.1"/>
    <property type="molecule type" value="Genomic_DNA"/>
</dbReference>
<dbReference type="STRING" id="440168.SAMN04487974_10213"/>
<evidence type="ECO:0000313" key="2">
    <source>
        <dbReference type="EMBL" id="SDG32715.1"/>
    </source>
</evidence>
<organism evidence="2 3">
    <name type="scientific">Pelagibacterium luteolum</name>
    <dbReference type="NCBI Taxonomy" id="440168"/>
    <lineage>
        <taxon>Bacteria</taxon>
        <taxon>Pseudomonadati</taxon>
        <taxon>Pseudomonadota</taxon>
        <taxon>Alphaproteobacteria</taxon>
        <taxon>Hyphomicrobiales</taxon>
        <taxon>Devosiaceae</taxon>
        <taxon>Pelagibacterium</taxon>
    </lineage>
</organism>